<dbReference type="GO" id="GO:0005886">
    <property type="term" value="C:plasma membrane"/>
    <property type="evidence" value="ECO:0007669"/>
    <property type="project" value="UniProtKB-SubCell"/>
</dbReference>
<dbReference type="PANTHER" id="PTHR33451">
    <property type="entry name" value="MALATE-2H(+)/NA(+)-LACTATE ANTIPORTER"/>
    <property type="match status" value="1"/>
</dbReference>
<dbReference type="OrthoDB" id="9762978at2"/>
<accession>A0A3L8PU30</accession>
<feature type="transmembrane region" description="Helical" evidence="9">
    <location>
        <begin position="275"/>
        <end position="292"/>
    </location>
</feature>
<dbReference type="NCBIfam" id="TIGR00931">
    <property type="entry name" value="antiport_nhaC"/>
    <property type="match status" value="1"/>
</dbReference>
<evidence type="ECO:0000256" key="5">
    <source>
        <dbReference type="ARBA" id="ARBA00022692"/>
    </source>
</evidence>
<keyword evidence="2" id="KW-0813">Transport</keyword>
<keyword evidence="5 9" id="KW-0812">Transmembrane</keyword>
<evidence type="ECO:0000256" key="3">
    <source>
        <dbReference type="ARBA" id="ARBA00022449"/>
    </source>
</evidence>
<feature type="transmembrane region" description="Helical" evidence="9">
    <location>
        <begin position="338"/>
        <end position="362"/>
    </location>
</feature>
<protein>
    <submittedName>
        <fullName evidence="11">Na+/H+ antiporter NhaC</fullName>
    </submittedName>
</protein>
<dbReference type="RefSeq" id="WP_121839770.1">
    <property type="nucleotide sequence ID" value="NZ_ML014799.1"/>
</dbReference>
<feature type="transmembrane region" description="Helical" evidence="9">
    <location>
        <begin position="90"/>
        <end position="117"/>
    </location>
</feature>
<evidence type="ECO:0000256" key="1">
    <source>
        <dbReference type="ARBA" id="ARBA00004651"/>
    </source>
</evidence>
<keyword evidence="3" id="KW-0050">Antiport</keyword>
<feature type="transmembrane region" description="Helical" evidence="9">
    <location>
        <begin position="23"/>
        <end position="41"/>
    </location>
</feature>
<keyword evidence="6 9" id="KW-1133">Transmembrane helix</keyword>
<dbReference type="InterPro" id="IPR052180">
    <property type="entry name" value="NhaC_Na-H+_Antiporter"/>
</dbReference>
<evidence type="ECO:0000256" key="4">
    <source>
        <dbReference type="ARBA" id="ARBA00022475"/>
    </source>
</evidence>
<reference evidence="11 12" key="1">
    <citation type="submission" date="2018-09" db="EMBL/GenBank/DDBJ databases">
        <title>Phylogeny of the Shewanellaceae, and recommendation for two new genera, Pseudoshewanella and Parashewanella.</title>
        <authorList>
            <person name="Wang G."/>
        </authorList>
    </citation>
    <scope>NUCLEOTIDE SEQUENCE [LARGE SCALE GENOMIC DNA]</scope>
    <source>
        <strain evidence="11 12">C51</strain>
    </source>
</reference>
<feature type="domain" description="Na+/H+ antiporter NhaC-like C-terminal" evidence="10">
    <location>
        <begin position="175"/>
        <end position="475"/>
    </location>
</feature>
<evidence type="ECO:0000259" key="10">
    <source>
        <dbReference type="Pfam" id="PF03553"/>
    </source>
</evidence>
<comment type="similarity">
    <text evidence="8">Belongs to the NhaC Na(+)/H(+) (TC 2.A.35) antiporter family.</text>
</comment>
<dbReference type="AlphaFoldDB" id="A0A3L8PU30"/>
<keyword evidence="12" id="KW-1185">Reference proteome</keyword>
<keyword evidence="7 9" id="KW-0472">Membrane</keyword>
<proteinExistence type="inferred from homology"/>
<comment type="subcellular location">
    <subcellularLocation>
        <location evidence="1">Cell membrane</location>
        <topology evidence="1">Multi-pass membrane protein</topology>
    </subcellularLocation>
</comment>
<feature type="transmembrane region" description="Helical" evidence="9">
    <location>
        <begin position="150"/>
        <end position="178"/>
    </location>
</feature>
<feature type="transmembrane region" description="Helical" evidence="9">
    <location>
        <begin position="456"/>
        <end position="477"/>
    </location>
</feature>
<dbReference type="PANTHER" id="PTHR33451:SF3">
    <property type="entry name" value="MALATE-2H(+)_NA(+)-LACTATE ANTIPORTER"/>
    <property type="match status" value="1"/>
</dbReference>
<keyword evidence="4" id="KW-1003">Cell membrane</keyword>
<feature type="transmembrane region" description="Helical" evidence="9">
    <location>
        <begin position="369"/>
        <end position="387"/>
    </location>
</feature>
<evidence type="ECO:0000256" key="6">
    <source>
        <dbReference type="ARBA" id="ARBA00022989"/>
    </source>
</evidence>
<dbReference type="GO" id="GO:0015297">
    <property type="term" value="F:antiporter activity"/>
    <property type="evidence" value="ECO:0007669"/>
    <property type="project" value="UniProtKB-KW"/>
</dbReference>
<evidence type="ECO:0000313" key="11">
    <source>
        <dbReference type="EMBL" id="RLV58925.1"/>
    </source>
</evidence>
<organism evidence="11 12">
    <name type="scientific">Parashewanella curva</name>
    <dbReference type="NCBI Taxonomy" id="2338552"/>
    <lineage>
        <taxon>Bacteria</taxon>
        <taxon>Pseudomonadati</taxon>
        <taxon>Pseudomonadota</taxon>
        <taxon>Gammaproteobacteria</taxon>
        <taxon>Alteromonadales</taxon>
        <taxon>Shewanellaceae</taxon>
        <taxon>Parashewanella</taxon>
    </lineage>
</organism>
<evidence type="ECO:0000256" key="2">
    <source>
        <dbReference type="ARBA" id="ARBA00022448"/>
    </source>
</evidence>
<feature type="transmembrane region" description="Helical" evidence="9">
    <location>
        <begin position="207"/>
        <end position="228"/>
    </location>
</feature>
<evidence type="ECO:0000256" key="8">
    <source>
        <dbReference type="ARBA" id="ARBA00038435"/>
    </source>
</evidence>
<gene>
    <name evidence="11" type="primary">nhaC</name>
    <name evidence="11" type="ORF">D5018_14760</name>
</gene>
<dbReference type="InterPro" id="IPR018461">
    <property type="entry name" value="Na/H_Antiport_NhaC-like_C"/>
</dbReference>
<dbReference type="EMBL" id="QZEI01000050">
    <property type="protein sequence ID" value="RLV58925.1"/>
    <property type="molecule type" value="Genomic_DNA"/>
</dbReference>
<feature type="transmembrane region" description="Helical" evidence="9">
    <location>
        <begin position="124"/>
        <end position="144"/>
    </location>
</feature>
<feature type="transmembrane region" description="Helical" evidence="9">
    <location>
        <begin position="248"/>
        <end position="268"/>
    </location>
</feature>
<dbReference type="InterPro" id="IPR004770">
    <property type="entry name" value="Na/H_antiport_NhaC"/>
</dbReference>
<dbReference type="Proteomes" id="UP000281474">
    <property type="component" value="Unassembled WGS sequence"/>
</dbReference>
<comment type="caution">
    <text evidence="11">The sequence shown here is derived from an EMBL/GenBank/DDBJ whole genome shotgun (WGS) entry which is preliminary data.</text>
</comment>
<feature type="transmembrane region" description="Helical" evidence="9">
    <location>
        <begin position="53"/>
        <end position="70"/>
    </location>
</feature>
<sequence length="492" mass="52144">MEQNKSVEVPELASEPTTEPRQLSLLMASLPILVTFLLLVIGYGQFDLAIEPLLIISAVFAAGIAVYHGYTWLNIQNAIVKKLSDAMPSLLILLLVGGLIGSWVIGGTIPLLVYYGLAIITPEYLAITAFLVTAFVSLCIGTSWGSAGTIGVALMGVAVSLNAPVAIVAGAVVSGAYFGDKLSPLSDTTNLAPTVAGTDLYSHIRHMLWTTIPGFILSCIVFTFALQVDSEQPMVSSQEVAAILANIQQLYDLNLLLLLPPVLVLFGAIKKYPTIPVMLAACGLGCFNAFYFQGFSLEVIFQAFLNGFYGGMFPADTFINPDVAKIINRGGVASMLDVLLLVICAFSFAGALSVSGGLQVIVKHFAKGITNVFSLIGATIATTLLVVGTTADGKLALIVPAELFKDMYKDFKLSYTNLSRTIEDAGTVIEPLMPWTAAGVFMASTLNVPTLDYLPWAIQCHSGVIFALILAATGIGISTVRAKSNEQQVVNG</sequence>
<evidence type="ECO:0000256" key="7">
    <source>
        <dbReference type="ARBA" id="ARBA00023136"/>
    </source>
</evidence>
<name>A0A3L8PU30_9GAMM</name>
<evidence type="ECO:0000256" key="9">
    <source>
        <dbReference type="SAM" id="Phobius"/>
    </source>
</evidence>
<dbReference type="Pfam" id="PF03553">
    <property type="entry name" value="Na_H_antiporter"/>
    <property type="match status" value="1"/>
</dbReference>
<evidence type="ECO:0000313" key="12">
    <source>
        <dbReference type="Proteomes" id="UP000281474"/>
    </source>
</evidence>